<comment type="caution">
    <text evidence="1">The sequence shown here is derived from an EMBL/GenBank/DDBJ whole genome shotgun (WGS) entry which is preliminary data.</text>
</comment>
<gene>
    <name evidence="1" type="ORF">CQA43_07165</name>
</gene>
<sequence>MQAIHKISKIFFILIFIFVFEGCLGKELPRITHYELSLEPEILSPYPTQFAGKKVRNPSFFVYLGSEASLKIANKRIAYKINENAIEYFVRNEWIEPLPLMIDSLVLKASKPLGYIPVKELKSGIPTLALNLLDFYYDEKQEIVVLNLIVNIKDSSQLLKKEIKVQKGDFYQIIVAMNQAVNSAILDSFNLLN</sequence>
<dbReference type="SUPFAM" id="SSF159594">
    <property type="entry name" value="XCC0632-like"/>
    <property type="match status" value="1"/>
</dbReference>
<dbReference type="OrthoDB" id="5324473at2"/>
<evidence type="ECO:0000313" key="2">
    <source>
        <dbReference type="Proteomes" id="UP000256650"/>
    </source>
</evidence>
<dbReference type="RefSeq" id="WP_115551928.1">
    <property type="nucleotide sequence ID" value="NZ_CAOQIW010000001.1"/>
</dbReference>
<reference evidence="1 2" key="1">
    <citation type="submission" date="2018-04" db="EMBL/GenBank/DDBJ databases">
        <title>Novel Campyloabacter and Helicobacter Species and Strains.</title>
        <authorList>
            <person name="Mannion A.J."/>
            <person name="Shen Z."/>
            <person name="Fox J.G."/>
        </authorList>
    </citation>
    <scope>NUCLEOTIDE SEQUENCE [LARGE SCALE GENOMIC DNA]</scope>
    <source>
        <strain evidence="1 2">MIT 99-5101</strain>
    </source>
</reference>
<dbReference type="GeneID" id="82536065"/>
<protein>
    <recommendedName>
        <fullName evidence="3">ABC-type transport auxiliary lipoprotein component domain-containing protein</fullName>
    </recommendedName>
</protein>
<evidence type="ECO:0000313" key="1">
    <source>
        <dbReference type="EMBL" id="RDU62362.1"/>
    </source>
</evidence>
<proteinExistence type="predicted"/>
<evidence type="ECO:0008006" key="3">
    <source>
        <dbReference type="Google" id="ProtNLM"/>
    </source>
</evidence>
<accession>A0A3D8IB58</accession>
<dbReference type="AlphaFoldDB" id="A0A3D8IB58"/>
<dbReference type="EMBL" id="NXLS01000007">
    <property type="protein sequence ID" value="RDU62362.1"/>
    <property type="molecule type" value="Genomic_DNA"/>
</dbReference>
<keyword evidence="2" id="KW-1185">Reference proteome</keyword>
<name>A0A3D8IB58_9HELI</name>
<dbReference type="Proteomes" id="UP000256650">
    <property type="component" value="Unassembled WGS sequence"/>
</dbReference>
<organism evidence="1 2">
    <name type="scientific">Helicobacter ganmani</name>
    <dbReference type="NCBI Taxonomy" id="60246"/>
    <lineage>
        <taxon>Bacteria</taxon>
        <taxon>Pseudomonadati</taxon>
        <taxon>Campylobacterota</taxon>
        <taxon>Epsilonproteobacteria</taxon>
        <taxon>Campylobacterales</taxon>
        <taxon>Helicobacteraceae</taxon>
        <taxon>Helicobacter</taxon>
    </lineage>
</organism>